<name>A0A9P0H6T1_NEZVI</name>
<dbReference type="EMBL" id="OV725079">
    <property type="protein sequence ID" value="CAH1396553.1"/>
    <property type="molecule type" value="Genomic_DNA"/>
</dbReference>
<protein>
    <submittedName>
        <fullName evidence="1">Uncharacterized protein</fullName>
    </submittedName>
</protein>
<gene>
    <name evidence="1" type="ORF">NEZAVI_LOCUS6601</name>
</gene>
<evidence type="ECO:0000313" key="1">
    <source>
        <dbReference type="EMBL" id="CAH1396553.1"/>
    </source>
</evidence>
<organism evidence="1 2">
    <name type="scientific">Nezara viridula</name>
    <name type="common">Southern green stink bug</name>
    <name type="synonym">Cimex viridulus</name>
    <dbReference type="NCBI Taxonomy" id="85310"/>
    <lineage>
        <taxon>Eukaryota</taxon>
        <taxon>Metazoa</taxon>
        <taxon>Ecdysozoa</taxon>
        <taxon>Arthropoda</taxon>
        <taxon>Hexapoda</taxon>
        <taxon>Insecta</taxon>
        <taxon>Pterygota</taxon>
        <taxon>Neoptera</taxon>
        <taxon>Paraneoptera</taxon>
        <taxon>Hemiptera</taxon>
        <taxon>Heteroptera</taxon>
        <taxon>Panheteroptera</taxon>
        <taxon>Pentatomomorpha</taxon>
        <taxon>Pentatomoidea</taxon>
        <taxon>Pentatomidae</taxon>
        <taxon>Pentatominae</taxon>
        <taxon>Nezara</taxon>
    </lineage>
</organism>
<dbReference type="AlphaFoldDB" id="A0A9P0H6T1"/>
<reference evidence="1" key="1">
    <citation type="submission" date="2022-01" db="EMBL/GenBank/DDBJ databases">
        <authorList>
            <person name="King R."/>
        </authorList>
    </citation>
    <scope>NUCLEOTIDE SEQUENCE</scope>
</reference>
<accession>A0A9P0H6T1</accession>
<sequence>MTKPAHIGNYAACCGLSSVTDRWDVDKNHADALHINLNTMAVACKNSKSPPVPEQKSLLEKLLWVRSVTNRPVATGQHFPFFL</sequence>
<keyword evidence="2" id="KW-1185">Reference proteome</keyword>
<proteinExistence type="predicted"/>
<dbReference type="Proteomes" id="UP001152798">
    <property type="component" value="Chromosome 3"/>
</dbReference>
<evidence type="ECO:0000313" key="2">
    <source>
        <dbReference type="Proteomes" id="UP001152798"/>
    </source>
</evidence>